<evidence type="ECO:0000256" key="10">
    <source>
        <dbReference type="SAM" id="MobiDB-lite"/>
    </source>
</evidence>
<dbReference type="InterPro" id="IPR001499">
    <property type="entry name" value="GPCR_STE3"/>
</dbReference>
<dbReference type="STRING" id="105696.A0A1Y2LMV5"/>
<comment type="subcellular location">
    <subcellularLocation>
        <location evidence="1">Membrane</location>
        <topology evidence="1">Multi-pass membrane protein</topology>
    </subcellularLocation>
</comment>
<dbReference type="FunCoup" id="A0A1Y2LMV5">
    <property type="interactions" value="61"/>
</dbReference>
<evidence type="ECO:0000256" key="2">
    <source>
        <dbReference type="ARBA" id="ARBA00011085"/>
    </source>
</evidence>
<proteinExistence type="inferred from homology"/>
<keyword evidence="4 11" id="KW-0812">Transmembrane</keyword>
<evidence type="ECO:0000256" key="9">
    <source>
        <dbReference type="ARBA" id="ARBA00023224"/>
    </source>
</evidence>
<dbReference type="GO" id="GO:0000750">
    <property type="term" value="P:pheromone-dependent signal transduction involved in conjugation with cellular fusion"/>
    <property type="evidence" value="ECO:0007669"/>
    <property type="project" value="TreeGrafter"/>
</dbReference>
<protein>
    <recommendedName>
        <fullName evidence="14">G-protein coupled receptors family 1 profile domain-containing protein</fullName>
    </recommendedName>
</protein>
<comment type="similarity">
    <text evidence="2">Belongs to the G-protein coupled receptor 4 family.</text>
</comment>
<organism evidence="12 13">
    <name type="scientific">Epicoccum nigrum</name>
    <name type="common">Soil fungus</name>
    <name type="synonym">Epicoccum purpurascens</name>
    <dbReference type="NCBI Taxonomy" id="105696"/>
    <lineage>
        <taxon>Eukaryota</taxon>
        <taxon>Fungi</taxon>
        <taxon>Dikarya</taxon>
        <taxon>Ascomycota</taxon>
        <taxon>Pezizomycotina</taxon>
        <taxon>Dothideomycetes</taxon>
        <taxon>Pleosporomycetidae</taxon>
        <taxon>Pleosporales</taxon>
        <taxon>Pleosporineae</taxon>
        <taxon>Didymellaceae</taxon>
        <taxon>Epicoccum</taxon>
    </lineage>
</organism>
<keyword evidence="3" id="KW-0589">Pheromone response</keyword>
<keyword evidence="5 11" id="KW-1133">Transmembrane helix</keyword>
<evidence type="ECO:0000256" key="11">
    <source>
        <dbReference type="SAM" id="Phobius"/>
    </source>
</evidence>
<evidence type="ECO:0008006" key="14">
    <source>
        <dbReference type="Google" id="ProtNLM"/>
    </source>
</evidence>
<evidence type="ECO:0000256" key="6">
    <source>
        <dbReference type="ARBA" id="ARBA00023040"/>
    </source>
</evidence>
<dbReference type="AlphaFoldDB" id="A0A1Y2LMV5"/>
<feature type="region of interest" description="Disordered" evidence="10">
    <location>
        <begin position="402"/>
        <end position="426"/>
    </location>
</feature>
<evidence type="ECO:0000256" key="7">
    <source>
        <dbReference type="ARBA" id="ARBA00023136"/>
    </source>
</evidence>
<feature type="transmembrane region" description="Helical" evidence="11">
    <location>
        <begin position="231"/>
        <end position="251"/>
    </location>
</feature>
<keyword evidence="9" id="KW-0807">Transducer</keyword>
<evidence type="ECO:0000313" key="12">
    <source>
        <dbReference type="EMBL" id="OSS45231.1"/>
    </source>
</evidence>
<feature type="transmembrane region" description="Helical" evidence="11">
    <location>
        <begin position="99"/>
        <end position="119"/>
    </location>
</feature>
<reference evidence="12 13" key="1">
    <citation type="journal article" date="2017" name="Genome Announc.">
        <title>Genome sequence of the saprophytic ascomycete Epicoccum nigrum ICMP 19927 strain isolated from New Zealand.</title>
        <authorList>
            <person name="Fokin M."/>
            <person name="Fleetwood D."/>
            <person name="Weir B.S."/>
            <person name="Villas-Boas S.G."/>
        </authorList>
    </citation>
    <scope>NUCLEOTIDE SEQUENCE [LARGE SCALE GENOMIC DNA]</scope>
    <source>
        <strain evidence="12 13">ICMP 19927</strain>
    </source>
</reference>
<feature type="transmembrane region" description="Helical" evidence="11">
    <location>
        <begin position="60"/>
        <end position="79"/>
    </location>
</feature>
<dbReference type="PANTHER" id="PTHR28097">
    <property type="entry name" value="PHEROMONE A FACTOR RECEPTOR"/>
    <property type="match status" value="1"/>
</dbReference>
<feature type="compositionally biased region" description="Basic and acidic residues" evidence="10">
    <location>
        <begin position="487"/>
        <end position="511"/>
    </location>
</feature>
<dbReference type="GO" id="GO:0004932">
    <property type="term" value="F:mating-type factor pheromone receptor activity"/>
    <property type="evidence" value="ECO:0007669"/>
    <property type="project" value="InterPro"/>
</dbReference>
<feature type="transmembrane region" description="Helical" evidence="11">
    <location>
        <begin position="295"/>
        <end position="314"/>
    </location>
</feature>
<dbReference type="GO" id="GO:0005886">
    <property type="term" value="C:plasma membrane"/>
    <property type="evidence" value="ECO:0007669"/>
    <property type="project" value="TreeGrafter"/>
</dbReference>
<feature type="transmembrane region" description="Helical" evidence="11">
    <location>
        <begin position="24"/>
        <end position="48"/>
    </location>
</feature>
<evidence type="ECO:0000313" key="13">
    <source>
        <dbReference type="Proteomes" id="UP000193240"/>
    </source>
</evidence>
<keyword evidence="13" id="KW-1185">Reference proteome</keyword>
<name>A0A1Y2LMV5_EPING</name>
<keyword evidence="6" id="KW-0297">G-protein coupled receptor</keyword>
<dbReference type="PANTHER" id="PTHR28097:SF1">
    <property type="entry name" value="PHEROMONE A FACTOR RECEPTOR"/>
    <property type="match status" value="1"/>
</dbReference>
<feature type="transmembrane region" description="Helical" evidence="11">
    <location>
        <begin position="140"/>
        <end position="161"/>
    </location>
</feature>
<evidence type="ECO:0000256" key="3">
    <source>
        <dbReference type="ARBA" id="ARBA00022507"/>
    </source>
</evidence>
<dbReference type="CDD" id="cd14966">
    <property type="entry name" value="7tmD_STE3"/>
    <property type="match status" value="1"/>
</dbReference>
<keyword evidence="8" id="KW-0675">Receptor</keyword>
<feature type="region of interest" description="Disordered" evidence="10">
    <location>
        <begin position="443"/>
        <end position="511"/>
    </location>
</feature>
<gene>
    <name evidence="12" type="ORF">B5807_10215</name>
</gene>
<evidence type="ECO:0000256" key="5">
    <source>
        <dbReference type="ARBA" id="ARBA00022989"/>
    </source>
</evidence>
<sequence>MSSWFSPHFSPETDRPGNMYTGEIYSTAIVFAILAWLSWLLCIAPLVWHISQRNVAASSLVVWMILCNFPLGINAIIWGHDKIDEWWDGAVWCDIIARLQVAAEVSLGACVAMILRRLAQVMDTRNITVAISRGSKMRRNLLELAWCWGYPLVLVLFYIPIQSVRYHIWGIEGCNSAYDPTWKSLVLNTMWIPITSCMVVYYAVLLLVRLYRYRREFSRLVTSSNTTRSRFLRLFMMCMVFLLVVVPYSIYPFYYFCVTMTTYKIDEAWWNSIKDHRYEVILKFQSNGMVHLDKWGQIAMGFVTFLLFGTGTDAHNTYKKMLLFFGLGKIFPSLYIMRESSSSTPSSFIAARVWTESCVSKAKSYLSKRSSFSSFSSTALNESPRCDSVTLENMDDVHLRSVSSTTPVLPEQGAPSRQPSLLRRLFTRGSGPGPLLPLFKQRAATPAPESEKAAAEPAGEGFTARAWAADSPSSTRNDNPAGVVVFREVHLNEEPRESGEQKPAEEWTLRA</sequence>
<dbReference type="EMBL" id="KZ107854">
    <property type="protein sequence ID" value="OSS45231.1"/>
    <property type="molecule type" value="Genomic_DNA"/>
</dbReference>
<evidence type="ECO:0000256" key="1">
    <source>
        <dbReference type="ARBA" id="ARBA00004141"/>
    </source>
</evidence>
<dbReference type="OMA" id="DTSWPSI"/>
<evidence type="ECO:0000256" key="4">
    <source>
        <dbReference type="ARBA" id="ARBA00022692"/>
    </source>
</evidence>
<dbReference type="PRINTS" id="PR00899">
    <property type="entry name" value="GPCRSTE3"/>
</dbReference>
<feature type="transmembrane region" description="Helical" evidence="11">
    <location>
        <begin position="190"/>
        <end position="211"/>
    </location>
</feature>
<evidence type="ECO:0000256" key="8">
    <source>
        <dbReference type="ARBA" id="ARBA00023170"/>
    </source>
</evidence>
<dbReference type="Proteomes" id="UP000193240">
    <property type="component" value="Unassembled WGS sequence"/>
</dbReference>
<keyword evidence="7 11" id="KW-0472">Membrane</keyword>
<dbReference type="Pfam" id="PF02076">
    <property type="entry name" value="STE3"/>
    <property type="match status" value="1"/>
</dbReference>
<accession>A0A1Y2LMV5</accession>
<dbReference type="InParanoid" id="A0A1Y2LMV5"/>